<dbReference type="InterPro" id="IPR001501">
    <property type="entry name" value="Ni-dep_hyd_lsu"/>
</dbReference>
<name>A0A7M2Z0L1_9ACTN</name>
<reference evidence="3" key="2">
    <citation type="journal article" date="2019" name="MicrobiologyOpen">
        <title>High-quality draft genome sequence of Gaiella occulta isolated from a 150 meter deep mineral water borehole and comparison with the genome sequences of other deep-branching lineages of the phylum Actinobacteria.</title>
        <authorList>
            <person name="Severino R."/>
            <person name="Froufe H.J.C."/>
            <person name="Barroso C."/>
            <person name="Albuquerque L."/>
            <person name="Lobo-da-Cunha A."/>
            <person name="da Costa M.S."/>
            <person name="Egas C."/>
        </authorList>
    </citation>
    <scope>NUCLEOTIDE SEQUENCE [LARGE SCALE GENOMIC DNA]</scope>
    <source>
        <strain evidence="3">F2-233</strain>
    </source>
</reference>
<comment type="cofactor">
    <cofactor evidence="1">
        <name>Fe cation</name>
        <dbReference type="ChEBI" id="CHEBI:24875"/>
    </cofactor>
</comment>
<dbReference type="EMBL" id="QQZY01000001">
    <property type="protein sequence ID" value="RDI75840.1"/>
    <property type="molecule type" value="Genomic_DNA"/>
</dbReference>
<keyword evidence="1" id="KW-0533">Nickel</keyword>
<evidence type="ECO:0000313" key="2">
    <source>
        <dbReference type="EMBL" id="RDI75840.1"/>
    </source>
</evidence>
<gene>
    <name evidence="2" type="ORF">Gocc_0259</name>
</gene>
<feature type="binding site" evidence="1">
    <location>
        <position position="553"/>
    </location>
    <ligand>
        <name>Mg(2+)</name>
        <dbReference type="ChEBI" id="CHEBI:18420"/>
    </ligand>
</feature>
<dbReference type="InterPro" id="IPR029014">
    <property type="entry name" value="NiFe-Hase_large"/>
</dbReference>
<feature type="binding site" evidence="1">
    <location>
        <position position="610"/>
    </location>
    <ligand>
        <name>Fe cation</name>
        <dbReference type="ChEBI" id="CHEBI:24875"/>
    </ligand>
</feature>
<feature type="binding site" evidence="1">
    <location>
        <position position="613"/>
    </location>
    <ligand>
        <name>Mg(2+)</name>
        <dbReference type="ChEBI" id="CHEBI:18420"/>
    </ligand>
</feature>
<dbReference type="GO" id="GO:0016151">
    <property type="term" value="F:nickel cation binding"/>
    <property type="evidence" value="ECO:0007669"/>
    <property type="project" value="InterPro"/>
</dbReference>
<accession>A0A7M2Z0L1</accession>
<evidence type="ECO:0000313" key="3">
    <source>
        <dbReference type="Proteomes" id="UP000254134"/>
    </source>
</evidence>
<dbReference type="PANTHER" id="PTHR42958:SF4">
    <property type="entry name" value="HYDROGENASE EXPRESSION_FORMATION PROTEIN HUPK"/>
    <property type="match status" value="1"/>
</dbReference>
<feature type="binding site" evidence="1">
    <location>
        <position position="97"/>
    </location>
    <ligand>
        <name>Mg(2+)</name>
        <dbReference type="ChEBI" id="CHEBI:18420"/>
    </ligand>
</feature>
<dbReference type="PANTHER" id="PTHR42958">
    <property type="entry name" value="HYDROGENASE-2 LARGE CHAIN"/>
    <property type="match status" value="1"/>
</dbReference>
<feature type="binding site" evidence="1">
    <location>
        <position position="607"/>
    </location>
    <ligand>
        <name>Ni(2+)</name>
        <dbReference type="ChEBI" id="CHEBI:49786"/>
    </ligand>
</feature>
<dbReference type="RefSeq" id="WP_114794724.1">
    <property type="nucleotide sequence ID" value="NZ_QQZY01000001.1"/>
</dbReference>
<dbReference type="OrthoDB" id="9761717at2"/>
<keyword evidence="1" id="KW-0408">Iron</keyword>
<keyword evidence="3" id="KW-1185">Reference proteome</keyword>
<dbReference type="Pfam" id="PF00374">
    <property type="entry name" value="NiFeSe_Hases"/>
    <property type="match status" value="2"/>
</dbReference>
<feature type="binding site" evidence="1">
    <location>
        <position position="119"/>
    </location>
    <ligand>
        <name>Ni(2+)</name>
        <dbReference type="ChEBI" id="CHEBI:49786"/>
    </ligand>
</feature>
<dbReference type="InterPro" id="IPR050867">
    <property type="entry name" value="NiFe/NiFeSe_hydrgnase_LSU"/>
</dbReference>
<dbReference type="AlphaFoldDB" id="A0A7M2Z0L1"/>
<protein>
    <submittedName>
        <fullName evidence="2">NiFe-hydrogenase I large subunit</fullName>
    </submittedName>
</protein>
<dbReference type="SUPFAM" id="SSF56762">
    <property type="entry name" value="HydB/Nqo4-like"/>
    <property type="match status" value="1"/>
</dbReference>
<keyword evidence="1" id="KW-0479">Metal-binding</keyword>
<sequence length="639" mass="70954">MCFKNLPIEFDEHGNARLRDGLADPYGYQVAELAPLGSPEGAEKLQKLLARNGHIRQVDFDPVTRVAGALAFHAIVDLENREVLETDSMATLFRGYEIILKGRDPRDAIFISSRACGVCGGVHATASALALEMAFGIHPPPMGVVARNLLLSVEYLYDHPLHLFLLAGPDMSEPAIRETNPELWDRAERTSAAGKETHGFATIGEIMTAMTPLTGKLYAEALHMTRVAREAYVIIGGKYPHPQTIVPGGVSATIDTSDMNEVMLRIVKFFDYGQKVVAIWDDLIEFFYDANPRYADIGKRPKNLIEPGQWDDPYSYDGTYENVDTWARDRWAPPAVIVDGELVTTSMQALNIGVEEFVEHSFYEDWADEGKGNGAYQFKTDPAGNPLSPYHPWNKQTIPKPGGTNWKEKYSWSTAPRWDRLAMETGAYSRLWATALAPDFTRTTFIEPTGHSLKLAVPKAALPGGVREWHVPEKWGAFERNRGRAYAILYTALIAYENVLIGLDLMRKNQTATSVKHTVPKDFRIGAGFWGAGRGYLTHHAVIDGGVIENYQILTPSTWMASPKDPWGNPGPYEEAVSATPLLENYEKPEDYKGIDILRAIRSFDPCMPCTTHINTGGRVITRDVVTCACGVDDDGHDH</sequence>
<comment type="caution">
    <text evidence="2">The sequence shown here is derived from an EMBL/GenBank/DDBJ whole genome shotgun (WGS) entry which is preliminary data.</text>
</comment>
<comment type="cofactor">
    <cofactor evidence="1">
        <name>Ni(2+)</name>
        <dbReference type="ChEBI" id="CHEBI:49786"/>
    </cofactor>
</comment>
<organism evidence="2 3">
    <name type="scientific">Gaiella occulta</name>
    <dbReference type="NCBI Taxonomy" id="1002870"/>
    <lineage>
        <taxon>Bacteria</taxon>
        <taxon>Bacillati</taxon>
        <taxon>Actinomycetota</taxon>
        <taxon>Thermoleophilia</taxon>
        <taxon>Gaiellales</taxon>
        <taxon>Gaiellaceae</taxon>
        <taxon>Gaiella</taxon>
    </lineage>
</organism>
<feature type="binding site" evidence="1">
    <location>
        <position position="116"/>
    </location>
    <ligand>
        <name>Ni(2+)</name>
        <dbReference type="ChEBI" id="CHEBI:49786"/>
    </ligand>
</feature>
<proteinExistence type="predicted"/>
<keyword evidence="1" id="KW-0460">Magnesium</keyword>
<evidence type="ECO:0000256" key="1">
    <source>
        <dbReference type="PIRSR" id="PIRSR601501-1"/>
    </source>
</evidence>
<dbReference type="Proteomes" id="UP000254134">
    <property type="component" value="Unassembled WGS sequence"/>
</dbReference>
<feature type="binding site" evidence="1">
    <location>
        <position position="119"/>
    </location>
    <ligand>
        <name>Fe cation</name>
        <dbReference type="ChEBI" id="CHEBI:24875"/>
    </ligand>
</feature>
<reference evidence="2 3" key="1">
    <citation type="submission" date="2018-07" db="EMBL/GenBank/DDBJ databases">
        <title>High-quality-draft genome sequence of Gaiella occulta.</title>
        <authorList>
            <person name="Severino R."/>
            <person name="Froufe H.J.C."/>
            <person name="Rainey F.A."/>
            <person name="Barroso C."/>
            <person name="Albuquerque L."/>
            <person name="Lobo-Da-Cunha A."/>
            <person name="Da Costa M.S."/>
            <person name="Egas C."/>
        </authorList>
    </citation>
    <scope>NUCLEOTIDE SEQUENCE [LARGE SCALE GENOMIC DNA]</scope>
    <source>
        <strain evidence="2 3">F2-233</strain>
    </source>
</reference>
<dbReference type="Gene3D" id="1.10.645.10">
    <property type="entry name" value="Cytochrome-c3 Hydrogenase, chain B"/>
    <property type="match status" value="1"/>
</dbReference>